<dbReference type="GO" id="GO:0015628">
    <property type="term" value="P:protein secretion by the type II secretion system"/>
    <property type="evidence" value="ECO:0007669"/>
    <property type="project" value="InterPro"/>
</dbReference>
<name>A0A0F9A941_9ZZZZ</name>
<dbReference type="NCBIfam" id="TIGR02532">
    <property type="entry name" value="IV_pilin_GFxxxE"/>
    <property type="match status" value="1"/>
</dbReference>
<reference evidence="4" key="1">
    <citation type="journal article" date="2015" name="Nature">
        <title>Complex archaea that bridge the gap between prokaryotes and eukaryotes.</title>
        <authorList>
            <person name="Spang A."/>
            <person name="Saw J.H."/>
            <person name="Jorgensen S.L."/>
            <person name="Zaremba-Niedzwiedzka K."/>
            <person name="Martijn J."/>
            <person name="Lind A.E."/>
            <person name="van Eijk R."/>
            <person name="Schleper C."/>
            <person name="Guy L."/>
            <person name="Ettema T.J."/>
        </authorList>
    </citation>
    <scope>NUCLEOTIDE SEQUENCE</scope>
</reference>
<dbReference type="Pfam" id="PF07963">
    <property type="entry name" value="N_methyl"/>
    <property type="match status" value="1"/>
</dbReference>
<sequence length="175" mass="19170">MKIRNFSKGFTLIELLVVIAIIGILAGILLPALSRARESGRRTQCASNLKQIGLGLIMYTNENNEAYPNNTDAMTSLNLLYPSYISERKVFKCPSDSTYVTNATNATITQGIAFLKNQCSYGFDTTHSRHAGWKRSSHAIALGCLIKSVSGSNRPDLHGLEQDIISGITDHLSLH</sequence>
<feature type="domain" description="DUF1559" evidence="3">
    <location>
        <begin position="35"/>
        <end position="71"/>
    </location>
</feature>
<keyword evidence="2" id="KW-1133">Transmembrane helix</keyword>
<dbReference type="EMBL" id="LAZR01056048">
    <property type="protein sequence ID" value="KKK75024.1"/>
    <property type="molecule type" value="Genomic_DNA"/>
</dbReference>
<dbReference type="Gene3D" id="3.30.700.10">
    <property type="entry name" value="Glycoprotein, Type 4 Pilin"/>
    <property type="match status" value="1"/>
</dbReference>
<dbReference type="SUPFAM" id="SSF54523">
    <property type="entry name" value="Pili subunits"/>
    <property type="match status" value="1"/>
</dbReference>
<dbReference type="InterPro" id="IPR000983">
    <property type="entry name" value="Bac_GSPG_pilin"/>
</dbReference>
<dbReference type="GO" id="GO:0015627">
    <property type="term" value="C:type II protein secretion system complex"/>
    <property type="evidence" value="ECO:0007669"/>
    <property type="project" value="InterPro"/>
</dbReference>
<proteinExistence type="predicted"/>
<dbReference type="PANTHER" id="PTHR30093">
    <property type="entry name" value="GENERAL SECRETION PATHWAY PROTEIN G"/>
    <property type="match status" value="1"/>
</dbReference>
<comment type="caution">
    <text evidence="4">The sequence shown here is derived from an EMBL/GenBank/DDBJ whole genome shotgun (WGS) entry which is preliminary data.</text>
</comment>
<evidence type="ECO:0000313" key="4">
    <source>
        <dbReference type="EMBL" id="KKK75024.1"/>
    </source>
</evidence>
<keyword evidence="1" id="KW-0488">Methylation</keyword>
<dbReference type="PROSITE" id="PS00409">
    <property type="entry name" value="PROKAR_NTER_METHYL"/>
    <property type="match status" value="1"/>
</dbReference>
<protein>
    <recommendedName>
        <fullName evidence="3">DUF1559 domain-containing protein</fullName>
    </recommendedName>
</protein>
<evidence type="ECO:0000259" key="3">
    <source>
        <dbReference type="Pfam" id="PF07596"/>
    </source>
</evidence>
<gene>
    <name evidence="4" type="ORF">LCGC14_2877880</name>
</gene>
<evidence type="ECO:0000256" key="1">
    <source>
        <dbReference type="ARBA" id="ARBA00022481"/>
    </source>
</evidence>
<keyword evidence="2" id="KW-0812">Transmembrane</keyword>
<evidence type="ECO:0000256" key="2">
    <source>
        <dbReference type="SAM" id="Phobius"/>
    </source>
</evidence>
<accession>A0A0F9A941</accession>
<feature type="transmembrane region" description="Helical" evidence="2">
    <location>
        <begin position="12"/>
        <end position="33"/>
    </location>
</feature>
<dbReference type="InterPro" id="IPR045584">
    <property type="entry name" value="Pilin-like"/>
</dbReference>
<dbReference type="PRINTS" id="PR00813">
    <property type="entry name" value="BCTERIALGSPG"/>
</dbReference>
<dbReference type="InterPro" id="IPR011453">
    <property type="entry name" value="DUF1559"/>
</dbReference>
<dbReference type="Pfam" id="PF07596">
    <property type="entry name" value="SBP_bac_10"/>
    <property type="match status" value="1"/>
</dbReference>
<organism evidence="4">
    <name type="scientific">marine sediment metagenome</name>
    <dbReference type="NCBI Taxonomy" id="412755"/>
    <lineage>
        <taxon>unclassified sequences</taxon>
        <taxon>metagenomes</taxon>
        <taxon>ecological metagenomes</taxon>
    </lineage>
</organism>
<dbReference type="InterPro" id="IPR012902">
    <property type="entry name" value="N_methyl_site"/>
</dbReference>
<keyword evidence="2" id="KW-0472">Membrane</keyword>
<dbReference type="PANTHER" id="PTHR30093:SF2">
    <property type="entry name" value="TYPE II SECRETION SYSTEM PROTEIN H"/>
    <property type="match status" value="1"/>
</dbReference>
<dbReference type="AlphaFoldDB" id="A0A0F9A941"/>